<dbReference type="NCBIfam" id="NF006380">
    <property type="entry name" value="PRK08621.1"/>
    <property type="match status" value="1"/>
</dbReference>
<dbReference type="RefSeq" id="WP_047391016.1">
    <property type="nucleotide sequence ID" value="NZ_FOQE01000026.1"/>
</dbReference>
<keyword evidence="2" id="KW-0423">Lactose metabolism</keyword>
<dbReference type="GO" id="GO:0004751">
    <property type="term" value="F:ribose-5-phosphate isomerase activity"/>
    <property type="evidence" value="ECO:0007669"/>
    <property type="project" value="TreeGrafter"/>
</dbReference>
<dbReference type="OrthoDB" id="1778624at2"/>
<keyword evidence="5" id="KW-1185">Reference proteome</keyword>
<evidence type="ECO:0000256" key="1">
    <source>
        <dbReference type="ARBA" id="ARBA00008754"/>
    </source>
</evidence>
<dbReference type="GO" id="GO:0005988">
    <property type="term" value="P:lactose metabolic process"/>
    <property type="evidence" value="ECO:0007669"/>
    <property type="project" value="UniProtKB-KW"/>
</dbReference>
<dbReference type="Pfam" id="PF02502">
    <property type="entry name" value="LacAB_rpiB"/>
    <property type="match status" value="1"/>
</dbReference>
<dbReference type="PIRSF" id="PIRSF005384">
    <property type="entry name" value="RpiB_LacA_B"/>
    <property type="match status" value="1"/>
</dbReference>
<dbReference type="GO" id="GO:0019316">
    <property type="term" value="P:D-allose catabolic process"/>
    <property type="evidence" value="ECO:0007669"/>
    <property type="project" value="TreeGrafter"/>
</dbReference>
<reference evidence="4 5" key="1">
    <citation type="submission" date="2016-10" db="EMBL/GenBank/DDBJ databases">
        <authorList>
            <person name="de Groot N.N."/>
        </authorList>
    </citation>
    <scope>NUCLEOTIDE SEQUENCE [LARGE SCALE GENOMIC DNA]</scope>
    <source>
        <strain evidence="4 5">DSM 27630</strain>
    </source>
</reference>
<sequence length="142" mass="15236">MKVAIGADKKGNHLKEVIKTDLESQGFEILDTTPEGADDFVDSALNVTHAVLNNEAEKGIMIDEHGVGSFMASNKVKGMITANVTDENSARMTREHNDAKAISIGSGIVGEKLALVLANAFAHADYAAGRHQVRVDMMNKML</sequence>
<evidence type="ECO:0000256" key="2">
    <source>
        <dbReference type="ARBA" id="ARBA00022736"/>
    </source>
</evidence>
<dbReference type="AlphaFoldDB" id="A0A1I3CZW8"/>
<evidence type="ECO:0000313" key="4">
    <source>
        <dbReference type="EMBL" id="SFH80003.1"/>
    </source>
</evidence>
<name>A0A1I3CZW8_9LACT</name>
<dbReference type="GO" id="GO:0009052">
    <property type="term" value="P:pentose-phosphate shunt, non-oxidative branch"/>
    <property type="evidence" value="ECO:0007669"/>
    <property type="project" value="TreeGrafter"/>
</dbReference>
<proteinExistence type="inferred from homology"/>
<dbReference type="Gene3D" id="3.40.1400.10">
    <property type="entry name" value="Sugar-phosphate isomerase, RpiB/LacA/LacB"/>
    <property type="match status" value="1"/>
</dbReference>
<comment type="similarity">
    <text evidence="1">Belongs to the LacAB/RpiB family.</text>
</comment>
<gene>
    <name evidence="4" type="ORF">SAMN04489868_1265</name>
</gene>
<protein>
    <submittedName>
        <fullName evidence="4">Galactose-6-phosphate isomerase lacA subunit</fullName>
    </submittedName>
</protein>
<dbReference type="EMBL" id="FOQE01000026">
    <property type="protein sequence ID" value="SFH80003.1"/>
    <property type="molecule type" value="Genomic_DNA"/>
</dbReference>
<accession>A0A1I3CZW8</accession>
<evidence type="ECO:0000256" key="3">
    <source>
        <dbReference type="ARBA" id="ARBA00023235"/>
    </source>
</evidence>
<dbReference type="PANTHER" id="PTHR30345">
    <property type="entry name" value="RIBOSE-5-PHOSPHATE ISOMERASE B"/>
    <property type="match status" value="1"/>
</dbReference>
<dbReference type="InterPro" id="IPR003500">
    <property type="entry name" value="RpiB_LacA_LacB"/>
</dbReference>
<dbReference type="InterPro" id="IPR036569">
    <property type="entry name" value="RpiB_LacA_LacB_sf"/>
</dbReference>
<dbReference type="NCBIfam" id="TIGR00689">
    <property type="entry name" value="rpiB_lacA_lacB"/>
    <property type="match status" value="1"/>
</dbReference>
<dbReference type="Proteomes" id="UP000198668">
    <property type="component" value="Unassembled WGS sequence"/>
</dbReference>
<organism evidence="4 5">
    <name type="scientific">Pisciglobus halotolerans</name>
    <dbReference type="NCBI Taxonomy" id="745365"/>
    <lineage>
        <taxon>Bacteria</taxon>
        <taxon>Bacillati</taxon>
        <taxon>Bacillota</taxon>
        <taxon>Bacilli</taxon>
        <taxon>Lactobacillales</taxon>
        <taxon>Carnobacteriaceae</taxon>
    </lineage>
</organism>
<dbReference type="SUPFAM" id="SSF89623">
    <property type="entry name" value="Ribose/Galactose isomerase RpiB/AlsB"/>
    <property type="match status" value="1"/>
</dbReference>
<evidence type="ECO:0000313" key="5">
    <source>
        <dbReference type="Proteomes" id="UP000198668"/>
    </source>
</evidence>
<keyword evidence="3 4" id="KW-0413">Isomerase</keyword>
<dbReference type="PANTHER" id="PTHR30345:SF5">
    <property type="entry name" value="GALACTOSE-6-PHOSPHATE ISOMERASE SUBUNIT LACA"/>
    <property type="match status" value="1"/>
</dbReference>